<reference evidence="2" key="2">
    <citation type="journal article" date="2021" name="Microbiome">
        <title>Successional dynamics and alternative stable states in a saline activated sludge microbial community over 9 years.</title>
        <authorList>
            <person name="Wang Y."/>
            <person name="Ye J."/>
            <person name="Ju F."/>
            <person name="Liu L."/>
            <person name="Boyd J.A."/>
            <person name="Deng Y."/>
            <person name="Parks D.H."/>
            <person name="Jiang X."/>
            <person name="Yin X."/>
            <person name="Woodcroft B.J."/>
            <person name="Tyson G.W."/>
            <person name="Hugenholtz P."/>
            <person name="Polz M.F."/>
            <person name="Zhang T."/>
        </authorList>
    </citation>
    <scope>NUCLEOTIDE SEQUENCE</scope>
    <source>
        <strain evidence="2">HKST-UBA01</strain>
    </source>
</reference>
<organism evidence="2 3">
    <name type="scientific">Eiseniibacteriota bacterium</name>
    <dbReference type="NCBI Taxonomy" id="2212470"/>
    <lineage>
        <taxon>Bacteria</taxon>
        <taxon>Candidatus Eiseniibacteriota</taxon>
    </lineage>
</organism>
<dbReference type="InterPro" id="IPR051829">
    <property type="entry name" value="Multiheme_Cytochr_ET"/>
</dbReference>
<protein>
    <recommendedName>
        <fullName evidence="4">Cytochrome c-552/4 domain-containing protein</fullName>
    </recommendedName>
</protein>
<dbReference type="SUPFAM" id="SSF48695">
    <property type="entry name" value="Multiheme cytochromes"/>
    <property type="match status" value="1"/>
</dbReference>
<reference evidence="2" key="1">
    <citation type="submission" date="2020-04" db="EMBL/GenBank/DDBJ databases">
        <authorList>
            <person name="Zhang T."/>
        </authorList>
    </citation>
    <scope>NUCLEOTIDE SEQUENCE</scope>
    <source>
        <strain evidence="2">HKST-UBA01</strain>
    </source>
</reference>
<dbReference type="PANTHER" id="PTHR35038">
    <property type="entry name" value="DISSIMILATORY SULFITE REDUCTASE SIRA"/>
    <property type="match status" value="1"/>
</dbReference>
<name>A0A956LVM1_UNCEI</name>
<dbReference type="InterPro" id="IPR036280">
    <property type="entry name" value="Multihaem_cyt_sf"/>
</dbReference>
<dbReference type="Proteomes" id="UP000697710">
    <property type="component" value="Unassembled WGS sequence"/>
</dbReference>
<sequence>MSPLEAWEKVLISGDAGAQFLASIHGQMACVTCHGGDDETADKDQAHTGMNARPSAQVSGVCIQCHAEVAHLPNSLHGGLWGEKALVAARYGAASFDALPASVHDGYGRDCAGCHSTCGDCHISRPQSVGGGFIASHKFGSPDMTNQCTACHGSRIGMEYRGENEGFSADVHFVPGAMRCQSCHDADEMHGDGTRYSHRLSVPNAAACDDCHAGASGENEYHEAHWGDLQCQVCHSQDYKSCNTCHAGEGLASPSYMDFKIGRNPVPGKRPFDYVLLRHIPIAPDTYSDWGVGALADYSSEPTWKYAAPHNIRRWTDRTEVPAGGSCFDACHGTSDGADGLFLRQADLDAMSAE</sequence>
<accession>A0A956LVM1</accession>
<evidence type="ECO:0000256" key="1">
    <source>
        <dbReference type="ARBA" id="ARBA00022729"/>
    </source>
</evidence>
<evidence type="ECO:0008006" key="4">
    <source>
        <dbReference type="Google" id="ProtNLM"/>
    </source>
</evidence>
<proteinExistence type="predicted"/>
<evidence type="ECO:0000313" key="3">
    <source>
        <dbReference type="Proteomes" id="UP000697710"/>
    </source>
</evidence>
<feature type="non-terminal residue" evidence="2">
    <location>
        <position position="354"/>
    </location>
</feature>
<dbReference type="Gene3D" id="3.90.10.10">
    <property type="entry name" value="Cytochrome C3"/>
    <property type="match status" value="1"/>
</dbReference>
<dbReference type="GO" id="GO:0016491">
    <property type="term" value="F:oxidoreductase activity"/>
    <property type="evidence" value="ECO:0007669"/>
    <property type="project" value="TreeGrafter"/>
</dbReference>
<dbReference type="PANTHER" id="PTHR35038:SF8">
    <property type="entry name" value="C-TYPE POLYHEME CYTOCHROME OMCC"/>
    <property type="match status" value="1"/>
</dbReference>
<dbReference type="EMBL" id="JAGQHR010000029">
    <property type="protein sequence ID" value="MCA9726429.1"/>
    <property type="molecule type" value="Genomic_DNA"/>
</dbReference>
<comment type="caution">
    <text evidence="2">The sequence shown here is derived from an EMBL/GenBank/DDBJ whole genome shotgun (WGS) entry which is preliminary data.</text>
</comment>
<dbReference type="AlphaFoldDB" id="A0A956LVM1"/>
<evidence type="ECO:0000313" key="2">
    <source>
        <dbReference type="EMBL" id="MCA9726429.1"/>
    </source>
</evidence>
<gene>
    <name evidence="2" type="ORF">KC729_02025</name>
</gene>
<keyword evidence="1" id="KW-0732">Signal</keyword>